<feature type="active site" description="GMP-histidine intermediate" evidence="15">
    <location>
        <position position="60"/>
    </location>
</feature>
<dbReference type="EMBL" id="CP035708">
    <property type="protein sequence ID" value="QEN01503.1"/>
    <property type="molecule type" value="Genomic_DNA"/>
</dbReference>
<dbReference type="SUPFAM" id="SSF52540">
    <property type="entry name" value="P-loop containing nucleoside triphosphate hydrolases"/>
    <property type="match status" value="1"/>
</dbReference>
<dbReference type="GO" id="GO:0005525">
    <property type="term" value="F:GTP binding"/>
    <property type="evidence" value="ECO:0007669"/>
    <property type="project" value="UniProtKB-UniRule"/>
</dbReference>
<evidence type="ECO:0000256" key="12">
    <source>
        <dbReference type="ARBA" id="ARBA00022840"/>
    </source>
</evidence>
<feature type="binding site" evidence="16">
    <location>
        <position position="75"/>
    </location>
    <ligand>
        <name>GTP</name>
        <dbReference type="ChEBI" id="CHEBI:37565"/>
    </ligand>
</feature>
<dbReference type="GO" id="GO:0009236">
    <property type="term" value="P:cobalamin biosynthetic process"/>
    <property type="evidence" value="ECO:0007669"/>
    <property type="project" value="UniProtKB-UniRule"/>
</dbReference>
<evidence type="ECO:0000313" key="18">
    <source>
        <dbReference type="EMBL" id="QEN01503.1"/>
    </source>
</evidence>
<dbReference type="Proteomes" id="UP000323522">
    <property type="component" value="Chromosome"/>
</dbReference>
<keyword evidence="11 14" id="KW-0418">Kinase</keyword>
<comment type="catalytic activity">
    <reaction evidence="2 14">
        <text>adenosylcob(III)inamide phosphate + GTP + H(+) = adenosylcob(III)inamide-GDP + diphosphate</text>
        <dbReference type="Rhea" id="RHEA:22712"/>
        <dbReference type="ChEBI" id="CHEBI:15378"/>
        <dbReference type="ChEBI" id="CHEBI:33019"/>
        <dbReference type="ChEBI" id="CHEBI:37565"/>
        <dbReference type="ChEBI" id="CHEBI:58502"/>
        <dbReference type="ChEBI" id="CHEBI:60487"/>
        <dbReference type="EC" id="2.7.7.62"/>
    </reaction>
</comment>
<keyword evidence="12 14" id="KW-0067">ATP-binding</keyword>
<evidence type="ECO:0000256" key="16">
    <source>
        <dbReference type="PIRSR" id="PIRSR006135-2"/>
    </source>
</evidence>
<feature type="binding site" evidence="16">
    <location>
        <position position="97"/>
    </location>
    <ligand>
        <name>GTP</name>
        <dbReference type="ChEBI" id="CHEBI:37565"/>
    </ligand>
</feature>
<evidence type="ECO:0000256" key="6">
    <source>
        <dbReference type="ARBA" id="ARBA00005159"/>
    </source>
</evidence>
<feature type="binding site" evidence="16">
    <location>
        <begin position="61"/>
        <end position="64"/>
    </location>
    <ligand>
        <name>GTP</name>
        <dbReference type="ChEBI" id="CHEBI:37565"/>
    </ligand>
</feature>
<name>A0A5C1Q0I1_9BURK</name>
<dbReference type="PANTHER" id="PTHR34848">
    <property type="match status" value="1"/>
</dbReference>
<dbReference type="RefSeq" id="WP_149504186.1">
    <property type="nucleotide sequence ID" value="NZ_CP035708.1"/>
</dbReference>
<dbReference type="InterPro" id="IPR027417">
    <property type="entry name" value="P-loop_NTPase"/>
</dbReference>
<organism evidence="18 19">
    <name type="scientific">Sphaerotilus sulfidivorans</name>
    <dbReference type="NCBI Taxonomy" id="639200"/>
    <lineage>
        <taxon>Bacteria</taxon>
        <taxon>Pseudomonadati</taxon>
        <taxon>Pseudomonadota</taxon>
        <taxon>Betaproteobacteria</taxon>
        <taxon>Burkholderiales</taxon>
        <taxon>Sphaerotilaceae</taxon>
        <taxon>Sphaerotilus</taxon>
    </lineage>
</organism>
<evidence type="ECO:0000256" key="7">
    <source>
        <dbReference type="ARBA" id="ARBA00007490"/>
    </source>
</evidence>
<dbReference type="EC" id="2.7.7.62" evidence="14"/>
<comment type="catalytic activity">
    <reaction evidence="1 14">
        <text>adenosylcob(III)inamide + ATP = adenosylcob(III)inamide phosphate + ADP + H(+)</text>
        <dbReference type="Rhea" id="RHEA:15769"/>
        <dbReference type="ChEBI" id="CHEBI:2480"/>
        <dbReference type="ChEBI" id="CHEBI:15378"/>
        <dbReference type="ChEBI" id="CHEBI:30616"/>
        <dbReference type="ChEBI" id="CHEBI:58502"/>
        <dbReference type="ChEBI" id="CHEBI:456216"/>
        <dbReference type="EC" id="2.7.1.156"/>
    </reaction>
</comment>
<keyword evidence="13 14" id="KW-0342">GTP-binding</keyword>
<gene>
    <name evidence="17" type="ORF">ABIC99_002448</name>
    <name evidence="18" type="ORF">EWH46_12410</name>
</gene>
<keyword evidence="20" id="KW-1185">Reference proteome</keyword>
<evidence type="ECO:0000256" key="13">
    <source>
        <dbReference type="ARBA" id="ARBA00023134"/>
    </source>
</evidence>
<feature type="binding site" evidence="16">
    <location>
        <begin position="44"/>
        <end position="46"/>
    </location>
    <ligand>
        <name>GTP</name>
        <dbReference type="ChEBI" id="CHEBI:37565"/>
    </ligand>
</feature>
<keyword evidence="10 14" id="KW-0547">Nucleotide-binding</keyword>
<evidence type="ECO:0000256" key="3">
    <source>
        <dbReference type="ARBA" id="ARBA00001522"/>
    </source>
</evidence>
<dbReference type="PANTHER" id="PTHR34848:SF1">
    <property type="entry name" value="BIFUNCTIONAL ADENOSYLCOBALAMIN BIOSYNTHESIS PROTEIN COBU"/>
    <property type="match status" value="1"/>
</dbReference>
<dbReference type="InterPro" id="IPR003203">
    <property type="entry name" value="CobU/CobP"/>
</dbReference>
<dbReference type="Proteomes" id="UP001549111">
    <property type="component" value="Unassembled WGS sequence"/>
</dbReference>
<evidence type="ECO:0000256" key="2">
    <source>
        <dbReference type="ARBA" id="ARBA00000711"/>
    </source>
</evidence>
<keyword evidence="8 14" id="KW-0169">Cobalamin biosynthesis</keyword>
<keyword evidence="9 14" id="KW-0808">Transferase</keyword>
<dbReference type="EMBL" id="JBEPLS010000008">
    <property type="protein sequence ID" value="MET3604632.1"/>
    <property type="molecule type" value="Genomic_DNA"/>
</dbReference>
<dbReference type="UniPathway" id="UPA00148">
    <property type="reaction ID" value="UER00236"/>
</dbReference>
<dbReference type="GO" id="GO:0005524">
    <property type="term" value="F:ATP binding"/>
    <property type="evidence" value="ECO:0007669"/>
    <property type="project" value="UniProtKB-UniRule"/>
</dbReference>
<comment type="similarity">
    <text evidence="7 14">Belongs to the CobU/CobP family.</text>
</comment>
<feature type="binding site" evidence="16">
    <location>
        <begin position="14"/>
        <end position="21"/>
    </location>
    <ligand>
        <name>GTP</name>
        <dbReference type="ChEBI" id="CHEBI:37565"/>
    </ligand>
</feature>
<comment type="function">
    <text evidence="4 14">Catalyzes ATP-dependent phosphorylation of adenosylcobinamide and addition of GMP to adenosylcobinamide phosphate.</text>
</comment>
<dbReference type="GO" id="GO:0043752">
    <property type="term" value="F:adenosylcobinamide kinase activity"/>
    <property type="evidence" value="ECO:0007669"/>
    <property type="project" value="UniProtKB-EC"/>
</dbReference>
<evidence type="ECO:0000256" key="14">
    <source>
        <dbReference type="PIRNR" id="PIRNR006135"/>
    </source>
</evidence>
<dbReference type="GO" id="GO:0008820">
    <property type="term" value="F:cobinamide phosphate guanylyltransferase activity"/>
    <property type="evidence" value="ECO:0007669"/>
    <property type="project" value="UniProtKB-UniRule"/>
</dbReference>
<sequence length="190" mass="20804">MRMENHQRCEFILGGQRSGKSRCGERRAADWLAGAPGRRAVLLATALAGDGEMRERIERHRLDRLERVPAMATDEDCLDLAAALRRHAAPDTLVLVDCLTLWTTRWLMPLEGEPADATRWQAACDALAAALQQAPGPVVLVSNEIGLGLAPLSREARHFVDALGRLHQQVAAVCARVTLMVAGLEMAVRR</sequence>
<accession>A0A5C1Q0I1</accession>
<dbReference type="OrthoDB" id="9788370at2"/>
<dbReference type="AlphaFoldDB" id="A0A5C1Q0I1"/>
<comment type="pathway">
    <text evidence="6 14">Cofactor biosynthesis; adenosylcobalamin biosynthesis; adenosylcobalamin from cob(II)yrinate a,c-diamide: step 5/7.</text>
</comment>
<dbReference type="PIRSF" id="PIRSF006135">
    <property type="entry name" value="CobU"/>
    <property type="match status" value="1"/>
</dbReference>
<dbReference type="Gene3D" id="3.40.50.300">
    <property type="entry name" value="P-loop containing nucleotide triphosphate hydrolases"/>
    <property type="match status" value="1"/>
</dbReference>
<reference evidence="17 20" key="2">
    <citation type="submission" date="2024-06" db="EMBL/GenBank/DDBJ databases">
        <title>Genomic Encyclopedia of Type Strains, Phase IV (KMG-IV): sequencing the most valuable type-strain genomes for metagenomic binning, comparative biology and taxonomic classification.</title>
        <authorList>
            <person name="Goeker M."/>
        </authorList>
    </citation>
    <scope>NUCLEOTIDE SEQUENCE [LARGE SCALE GENOMIC DNA]</scope>
    <source>
        <strain evidence="17 20">D-501</strain>
    </source>
</reference>
<proteinExistence type="inferred from homology"/>
<protein>
    <recommendedName>
        <fullName evidence="14">Bifunctional adenosylcobalamin biosynthesis protein</fullName>
        <ecNumber evidence="14">2.7.1.156</ecNumber>
        <ecNumber evidence="14">2.7.7.62</ecNumber>
    </recommendedName>
</protein>
<dbReference type="KEGG" id="snn:EWH46_12410"/>
<evidence type="ECO:0000313" key="17">
    <source>
        <dbReference type="EMBL" id="MET3604632.1"/>
    </source>
</evidence>
<evidence type="ECO:0000256" key="1">
    <source>
        <dbReference type="ARBA" id="ARBA00000312"/>
    </source>
</evidence>
<evidence type="ECO:0000256" key="9">
    <source>
        <dbReference type="ARBA" id="ARBA00022679"/>
    </source>
</evidence>
<keyword evidence="18" id="KW-0548">Nucleotidyltransferase</keyword>
<evidence type="ECO:0000256" key="15">
    <source>
        <dbReference type="PIRSR" id="PIRSR006135-1"/>
    </source>
</evidence>
<evidence type="ECO:0000256" key="10">
    <source>
        <dbReference type="ARBA" id="ARBA00022741"/>
    </source>
</evidence>
<comment type="catalytic activity">
    <reaction evidence="3">
        <text>adenosylcob(III)inamide + GTP = adenosylcob(III)inamide phosphate + GDP + H(+)</text>
        <dbReference type="Rhea" id="RHEA:15765"/>
        <dbReference type="ChEBI" id="CHEBI:2480"/>
        <dbReference type="ChEBI" id="CHEBI:15378"/>
        <dbReference type="ChEBI" id="CHEBI:37565"/>
        <dbReference type="ChEBI" id="CHEBI:58189"/>
        <dbReference type="ChEBI" id="CHEBI:58502"/>
        <dbReference type="EC" id="2.7.1.156"/>
    </reaction>
</comment>
<reference evidence="18 19" key="1">
    <citation type="submission" date="2019-02" db="EMBL/GenBank/DDBJ databases">
        <title>Complete Genome Sequence and Methylome Analysis of Sphaerotilus natans subsp. sulfidivorans D-507.</title>
        <authorList>
            <person name="Fomenkov A."/>
            <person name="Gridneva E."/>
            <person name="Smolyakov D."/>
            <person name="Dubinina G."/>
            <person name="Vincze T."/>
            <person name="Grabovich M."/>
            <person name="Roberts R.J."/>
        </authorList>
    </citation>
    <scope>NUCLEOTIDE SEQUENCE [LARGE SCALE GENOMIC DNA]</scope>
    <source>
        <strain evidence="18 19">D-507</strain>
    </source>
</reference>
<comment type="pathway">
    <text evidence="5 14">Cofactor biosynthesis; adenosylcobalamin biosynthesis; adenosylcobalamin from cob(II)yrinate a,c-diamide: step 6/7.</text>
</comment>
<evidence type="ECO:0000256" key="8">
    <source>
        <dbReference type="ARBA" id="ARBA00022573"/>
    </source>
</evidence>
<evidence type="ECO:0000313" key="20">
    <source>
        <dbReference type="Proteomes" id="UP001549111"/>
    </source>
</evidence>
<evidence type="ECO:0000256" key="11">
    <source>
        <dbReference type="ARBA" id="ARBA00022777"/>
    </source>
</evidence>
<dbReference type="Pfam" id="PF02283">
    <property type="entry name" value="CobU"/>
    <property type="match status" value="1"/>
</dbReference>
<dbReference type="EC" id="2.7.1.156" evidence="14"/>
<evidence type="ECO:0000256" key="4">
    <source>
        <dbReference type="ARBA" id="ARBA00003889"/>
    </source>
</evidence>
<evidence type="ECO:0000313" key="19">
    <source>
        <dbReference type="Proteomes" id="UP000323522"/>
    </source>
</evidence>
<evidence type="ECO:0000256" key="5">
    <source>
        <dbReference type="ARBA" id="ARBA00004692"/>
    </source>
</evidence>